<keyword evidence="10" id="KW-1185">Reference proteome</keyword>
<proteinExistence type="inferred from homology"/>
<protein>
    <recommendedName>
        <fullName evidence="11">Replication protein A subunit</fullName>
    </recommendedName>
</protein>
<dbReference type="PANTHER" id="PTHR47165:SF4">
    <property type="entry name" value="OS03G0429900 PROTEIN"/>
    <property type="match status" value="1"/>
</dbReference>
<dbReference type="InterPro" id="IPR003871">
    <property type="entry name" value="RFA1B/D_OB_1st"/>
</dbReference>
<evidence type="ECO:0000259" key="8">
    <source>
        <dbReference type="Pfam" id="PF08646"/>
    </source>
</evidence>
<dbReference type="Pfam" id="PF02721">
    <property type="entry name" value="DUF223"/>
    <property type="match status" value="1"/>
</dbReference>
<dbReference type="Gene3D" id="2.40.50.140">
    <property type="entry name" value="Nucleic acid-binding proteins"/>
    <property type="match status" value="3"/>
</dbReference>
<dbReference type="Pfam" id="PF08646">
    <property type="entry name" value="Rep_fac-A_C"/>
    <property type="match status" value="1"/>
</dbReference>
<organism evidence="9 10">
    <name type="scientific">Heracleum sosnowskyi</name>
    <dbReference type="NCBI Taxonomy" id="360622"/>
    <lineage>
        <taxon>Eukaryota</taxon>
        <taxon>Viridiplantae</taxon>
        <taxon>Streptophyta</taxon>
        <taxon>Embryophyta</taxon>
        <taxon>Tracheophyta</taxon>
        <taxon>Spermatophyta</taxon>
        <taxon>Magnoliopsida</taxon>
        <taxon>eudicotyledons</taxon>
        <taxon>Gunneridae</taxon>
        <taxon>Pentapetalae</taxon>
        <taxon>asterids</taxon>
        <taxon>campanulids</taxon>
        <taxon>Apiales</taxon>
        <taxon>Apiaceae</taxon>
        <taxon>Apioideae</taxon>
        <taxon>apioid superclade</taxon>
        <taxon>Tordylieae</taxon>
        <taxon>Tordyliinae</taxon>
        <taxon>Heracleum</taxon>
    </lineage>
</organism>
<dbReference type="SUPFAM" id="SSF50249">
    <property type="entry name" value="Nucleic acid-binding proteins"/>
    <property type="match status" value="3"/>
</dbReference>
<evidence type="ECO:0000256" key="2">
    <source>
        <dbReference type="ARBA" id="ARBA00022723"/>
    </source>
</evidence>
<evidence type="ECO:0000256" key="6">
    <source>
        <dbReference type="SAM" id="MobiDB-lite"/>
    </source>
</evidence>
<feature type="region of interest" description="Disordered" evidence="6">
    <location>
        <begin position="422"/>
        <end position="444"/>
    </location>
</feature>
<dbReference type="AlphaFoldDB" id="A0AAD8ID58"/>
<feature type="domain" description="Replication protein A 70 kDa DNA-binding subunit B/D first OB fold" evidence="7">
    <location>
        <begin position="3"/>
        <end position="107"/>
    </location>
</feature>
<feature type="domain" description="Replication factor A C-terminal" evidence="8">
    <location>
        <begin position="288"/>
        <end position="403"/>
    </location>
</feature>
<evidence type="ECO:0000313" key="9">
    <source>
        <dbReference type="EMBL" id="KAK1383677.1"/>
    </source>
</evidence>
<dbReference type="Proteomes" id="UP001237642">
    <property type="component" value="Unassembled WGS sequence"/>
</dbReference>
<evidence type="ECO:0000256" key="4">
    <source>
        <dbReference type="ARBA" id="ARBA00022833"/>
    </source>
</evidence>
<dbReference type="InterPro" id="IPR013955">
    <property type="entry name" value="Rep_factor-A_C"/>
</dbReference>
<evidence type="ECO:0000256" key="5">
    <source>
        <dbReference type="ARBA" id="ARBA00023125"/>
    </source>
</evidence>
<dbReference type="InterPro" id="IPR047192">
    <property type="entry name" value="Euk_RPA1_DBD_C"/>
</dbReference>
<dbReference type="PANTHER" id="PTHR47165">
    <property type="entry name" value="OS03G0429900 PROTEIN"/>
    <property type="match status" value="1"/>
</dbReference>
<keyword evidence="4" id="KW-0862">Zinc</keyword>
<dbReference type="InterPro" id="IPR012340">
    <property type="entry name" value="NA-bd_OB-fold"/>
</dbReference>
<gene>
    <name evidence="9" type="ORF">POM88_021412</name>
</gene>
<dbReference type="EMBL" id="JAUIZM010000005">
    <property type="protein sequence ID" value="KAK1383677.1"/>
    <property type="molecule type" value="Genomic_DNA"/>
</dbReference>
<dbReference type="CDD" id="cd04481">
    <property type="entry name" value="RPA1_DBD_B_like"/>
    <property type="match status" value="1"/>
</dbReference>
<comment type="similarity">
    <text evidence="1">Belongs to the replication factor A protein 1 family.</text>
</comment>
<keyword evidence="3" id="KW-0863">Zinc-finger</keyword>
<comment type="caution">
    <text evidence="9">The sequence shown here is derived from an EMBL/GenBank/DDBJ whole genome shotgun (WGS) entry which is preliminary data.</text>
</comment>
<dbReference type="GO" id="GO:0003677">
    <property type="term" value="F:DNA binding"/>
    <property type="evidence" value="ECO:0007669"/>
    <property type="project" value="UniProtKB-KW"/>
</dbReference>
<evidence type="ECO:0008006" key="11">
    <source>
        <dbReference type="Google" id="ProtNLM"/>
    </source>
</evidence>
<reference evidence="9" key="2">
    <citation type="submission" date="2023-05" db="EMBL/GenBank/DDBJ databases">
        <authorList>
            <person name="Schelkunov M.I."/>
        </authorList>
    </citation>
    <scope>NUCLEOTIDE SEQUENCE</scope>
    <source>
        <strain evidence="9">Hsosn_3</strain>
        <tissue evidence="9">Leaf</tissue>
    </source>
</reference>
<dbReference type="CDD" id="cd04480">
    <property type="entry name" value="RPA1_DBD_A_like"/>
    <property type="match status" value="1"/>
</dbReference>
<dbReference type="CDD" id="cd04476">
    <property type="entry name" value="RPA1_DBD_C"/>
    <property type="match status" value="1"/>
</dbReference>
<reference evidence="9" key="1">
    <citation type="submission" date="2023-02" db="EMBL/GenBank/DDBJ databases">
        <title>Genome of toxic invasive species Heracleum sosnowskyi carries increased number of genes despite the absence of recent whole-genome duplications.</title>
        <authorList>
            <person name="Schelkunov M."/>
            <person name="Shtratnikova V."/>
            <person name="Makarenko M."/>
            <person name="Klepikova A."/>
            <person name="Omelchenko D."/>
            <person name="Novikova G."/>
            <person name="Obukhova E."/>
            <person name="Bogdanov V."/>
            <person name="Penin A."/>
            <person name="Logacheva M."/>
        </authorList>
    </citation>
    <scope>NUCLEOTIDE SEQUENCE</scope>
    <source>
        <strain evidence="9">Hsosn_3</strain>
        <tissue evidence="9">Leaf</tissue>
    </source>
</reference>
<evidence type="ECO:0000256" key="3">
    <source>
        <dbReference type="ARBA" id="ARBA00022771"/>
    </source>
</evidence>
<name>A0AAD8ID58_9APIA</name>
<keyword evidence="5" id="KW-0238">DNA-binding</keyword>
<accession>A0AAD8ID58</accession>
<keyword evidence="2" id="KW-0479">Metal-binding</keyword>
<evidence type="ECO:0000259" key="7">
    <source>
        <dbReference type="Pfam" id="PF02721"/>
    </source>
</evidence>
<dbReference type="GO" id="GO:0008270">
    <property type="term" value="F:zinc ion binding"/>
    <property type="evidence" value="ECO:0007669"/>
    <property type="project" value="UniProtKB-KW"/>
</dbReference>
<evidence type="ECO:0000313" key="10">
    <source>
        <dbReference type="Proteomes" id="UP001237642"/>
    </source>
</evidence>
<sequence>MSQYTMLSALTPQSETASLLVRVGRVWQAINRNNNAVLHTNVVLIDEQENHIMGIVRNNQKEMFKSILSENGVFHISNIKLVPGPKLYRTVDRDLAINFFYKTKIEKKPDTGLIPQYKFELQPFQNVNSLVGDVRSLIDVLGMVSSYGQLEKRSNGAKKIDAVLNNAGNEKVVVTLWEERADEFLAAVADTNKSPLFVVITGLLAKKFSARASLSSTDATRSYFNIDYTPLKNLKHEISNASGTPVDTLPPPTIRHFVTGDEEDIQEISIKSILEAQIPHGKDLLRFFCKAKIIGILDGNGWYYICCSKCARAVKQLEGKYYCAHCVEESSSYTQRYRVVIHVEDASGTTSFTLFNKEAEQLIGIPMQKILTEIEENDNVTQIPAAIRNIVGKVCTFQIKVNKYNITHACEEYAVTRVLESSPLPNSDPHTDSVAALNKKQRTS</sequence>
<evidence type="ECO:0000256" key="1">
    <source>
        <dbReference type="ARBA" id="ARBA00005690"/>
    </source>
</evidence>